<dbReference type="OrthoDB" id="336321at2759"/>
<dbReference type="SUPFAM" id="SSF52540">
    <property type="entry name" value="P-loop containing nucleoside triphosphate hydrolases"/>
    <property type="match status" value="1"/>
</dbReference>
<reference evidence="4" key="1">
    <citation type="journal article" date="2020" name="Stud. Mycol.">
        <title>101 Dothideomycetes genomes: a test case for predicting lifestyles and emergence of pathogens.</title>
        <authorList>
            <person name="Haridas S."/>
            <person name="Albert R."/>
            <person name="Binder M."/>
            <person name="Bloem J."/>
            <person name="Labutti K."/>
            <person name="Salamov A."/>
            <person name="Andreopoulos B."/>
            <person name="Baker S."/>
            <person name="Barry K."/>
            <person name="Bills G."/>
            <person name="Bluhm B."/>
            <person name="Cannon C."/>
            <person name="Castanera R."/>
            <person name="Culley D."/>
            <person name="Daum C."/>
            <person name="Ezra D."/>
            <person name="Gonzalez J."/>
            <person name="Henrissat B."/>
            <person name="Kuo A."/>
            <person name="Liang C."/>
            <person name="Lipzen A."/>
            <person name="Lutzoni F."/>
            <person name="Magnuson J."/>
            <person name="Mondo S."/>
            <person name="Nolan M."/>
            <person name="Ohm R."/>
            <person name="Pangilinan J."/>
            <person name="Park H.-J."/>
            <person name="Ramirez L."/>
            <person name="Alfaro M."/>
            <person name="Sun H."/>
            <person name="Tritt A."/>
            <person name="Yoshinaga Y."/>
            <person name="Zwiers L.-H."/>
            <person name="Turgeon B."/>
            <person name="Goodwin S."/>
            <person name="Spatafora J."/>
            <person name="Crous P."/>
            <person name="Grigoriev I."/>
        </authorList>
    </citation>
    <scope>NUCLEOTIDE SEQUENCE</scope>
    <source>
        <strain evidence="4">CBS 119687</strain>
    </source>
</reference>
<name>A0A6A6A3H0_9PLEO</name>
<evidence type="ECO:0000256" key="3">
    <source>
        <dbReference type="SAM" id="MobiDB-lite"/>
    </source>
</evidence>
<dbReference type="GeneID" id="54412200"/>
<dbReference type="GO" id="GO:0008094">
    <property type="term" value="F:ATP-dependent activity, acting on DNA"/>
    <property type="evidence" value="ECO:0007669"/>
    <property type="project" value="TreeGrafter"/>
</dbReference>
<dbReference type="Gene3D" id="3.40.50.300">
    <property type="entry name" value="P-loop containing nucleotide triphosphate hydrolases"/>
    <property type="match status" value="1"/>
</dbReference>
<organism evidence="4 5">
    <name type="scientific">Dothidotthia symphoricarpi CBS 119687</name>
    <dbReference type="NCBI Taxonomy" id="1392245"/>
    <lineage>
        <taxon>Eukaryota</taxon>
        <taxon>Fungi</taxon>
        <taxon>Dikarya</taxon>
        <taxon>Ascomycota</taxon>
        <taxon>Pezizomycotina</taxon>
        <taxon>Dothideomycetes</taxon>
        <taxon>Pleosporomycetidae</taxon>
        <taxon>Pleosporales</taxon>
        <taxon>Dothidotthiaceae</taxon>
        <taxon>Dothidotthia</taxon>
    </lineage>
</organism>
<comment type="subcellular location">
    <subcellularLocation>
        <location evidence="1">Nucleus</location>
    </subcellularLocation>
</comment>
<keyword evidence="2" id="KW-0539">Nucleus</keyword>
<dbReference type="GO" id="GO:0005815">
    <property type="term" value="C:microtubule organizing center"/>
    <property type="evidence" value="ECO:0007669"/>
    <property type="project" value="TreeGrafter"/>
</dbReference>
<dbReference type="PANTHER" id="PTHR46457">
    <property type="entry name" value="DNA REPAIR PROTEIN RAD51 HOMOLOG 4"/>
    <property type="match status" value="1"/>
</dbReference>
<feature type="compositionally biased region" description="Basic and acidic residues" evidence="3">
    <location>
        <begin position="181"/>
        <end position="201"/>
    </location>
</feature>
<dbReference type="GO" id="GO:0033063">
    <property type="term" value="C:Rad51B-Rad51C-Rad51D-XRCC2 complex"/>
    <property type="evidence" value="ECO:0007669"/>
    <property type="project" value="TreeGrafter"/>
</dbReference>
<dbReference type="RefSeq" id="XP_033520117.1">
    <property type="nucleotide sequence ID" value="XM_033671768.1"/>
</dbReference>
<accession>A0A6A6A3H0</accession>
<evidence type="ECO:0000256" key="2">
    <source>
        <dbReference type="ARBA" id="ARBA00023242"/>
    </source>
</evidence>
<evidence type="ECO:0000313" key="4">
    <source>
        <dbReference type="EMBL" id="KAF2125725.1"/>
    </source>
</evidence>
<dbReference type="GO" id="GO:0042148">
    <property type="term" value="P:DNA strand invasion"/>
    <property type="evidence" value="ECO:0007669"/>
    <property type="project" value="TreeGrafter"/>
</dbReference>
<evidence type="ECO:0000256" key="1">
    <source>
        <dbReference type="ARBA" id="ARBA00004123"/>
    </source>
</evidence>
<dbReference type="GO" id="GO:0000723">
    <property type="term" value="P:telomere maintenance"/>
    <property type="evidence" value="ECO:0007669"/>
    <property type="project" value="TreeGrafter"/>
</dbReference>
<dbReference type="Proteomes" id="UP000799771">
    <property type="component" value="Unassembled WGS sequence"/>
</dbReference>
<dbReference type="GO" id="GO:0007131">
    <property type="term" value="P:reciprocal meiotic recombination"/>
    <property type="evidence" value="ECO:0007669"/>
    <property type="project" value="TreeGrafter"/>
</dbReference>
<dbReference type="GO" id="GO:0000400">
    <property type="term" value="F:four-way junction DNA binding"/>
    <property type="evidence" value="ECO:0007669"/>
    <property type="project" value="TreeGrafter"/>
</dbReference>
<feature type="region of interest" description="Disordered" evidence="3">
    <location>
        <begin position="181"/>
        <end position="256"/>
    </location>
</feature>
<dbReference type="PANTHER" id="PTHR46457:SF1">
    <property type="entry name" value="DNA REPAIR PROTEIN RAD51 HOMOLOG 4"/>
    <property type="match status" value="1"/>
</dbReference>
<dbReference type="GO" id="GO:0000724">
    <property type="term" value="P:double-strand break repair via homologous recombination"/>
    <property type="evidence" value="ECO:0007669"/>
    <property type="project" value="TreeGrafter"/>
</dbReference>
<feature type="compositionally biased region" description="Acidic residues" evidence="3">
    <location>
        <begin position="210"/>
        <end position="221"/>
    </location>
</feature>
<feature type="region of interest" description="Disordered" evidence="3">
    <location>
        <begin position="312"/>
        <end position="336"/>
    </location>
</feature>
<dbReference type="EMBL" id="ML977515">
    <property type="protein sequence ID" value="KAF2125725.1"/>
    <property type="molecule type" value="Genomic_DNA"/>
</dbReference>
<evidence type="ECO:0000313" key="5">
    <source>
        <dbReference type="Proteomes" id="UP000799771"/>
    </source>
</evidence>
<dbReference type="AlphaFoldDB" id="A0A6A6A3H0"/>
<dbReference type="GO" id="GO:0003697">
    <property type="term" value="F:single-stranded DNA binding"/>
    <property type="evidence" value="ECO:0007669"/>
    <property type="project" value="TreeGrafter"/>
</dbReference>
<sequence>MTCREFQMAAQRFAEPVLAAELIGEEELDDLLERVCGTGAGVSRSDVLRVLGTGVESLDGVLGGGLLGGRVVGVHCEGGGSGQELCQTLLVNSLLTYHDSTAAVVDTTGNFDILRLYTIILSRLQHDATLIASLNLPTTTPDSAQEVEDVAAQVLDRVKIMRVFDFVGVVEAVGEVRDEWEGRSSRNDMVEKEKEDVEPKKPPKRTMVPDSEDEEEDEEMLFDVTAPTTSVQEPGPEPEPEPINSKTTEQDQDSKPARTKFILIDNLPHVLNPLLKKNFVEANALAHSFLHSLTRLTKTHTLHTLLIIPTTLPRAPSPVRPHQEQRPQQPPPPPSIFSSNNAVLALGNVLGPYVDLGVLVTRVPRRKGDAGVFYREGGARGRKCEMVDVMEIVSDRWEARVGAWGTFCKGETGIRACV</sequence>
<gene>
    <name evidence="4" type="ORF">P153DRAFT_399867</name>
</gene>
<dbReference type="InterPro" id="IPR027417">
    <property type="entry name" value="P-loop_NTPase"/>
</dbReference>
<dbReference type="InterPro" id="IPR051988">
    <property type="entry name" value="HRR_RAD51_Paralog"/>
</dbReference>
<dbReference type="GO" id="GO:0005657">
    <property type="term" value="C:replication fork"/>
    <property type="evidence" value="ECO:0007669"/>
    <property type="project" value="TreeGrafter"/>
</dbReference>
<proteinExistence type="predicted"/>
<keyword evidence="5" id="KW-1185">Reference proteome</keyword>
<protein>
    <submittedName>
        <fullName evidence="4">Uncharacterized protein</fullName>
    </submittedName>
</protein>